<dbReference type="Pfam" id="PF01476">
    <property type="entry name" value="LysM"/>
    <property type="match status" value="1"/>
</dbReference>
<gene>
    <name evidence="2" type="ORF">ROA7450_03566</name>
</gene>
<evidence type="ECO:0000259" key="1">
    <source>
        <dbReference type="PROSITE" id="PS51782"/>
    </source>
</evidence>
<dbReference type="EMBL" id="FWFX01000014">
    <property type="protein sequence ID" value="SLN67094.1"/>
    <property type="molecule type" value="Genomic_DNA"/>
</dbReference>
<dbReference type="SMART" id="SM00257">
    <property type="entry name" value="LysM"/>
    <property type="match status" value="1"/>
</dbReference>
<dbReference type="AlphaFoldDB" id="A0A1X7A0J7"/>
<keyword evidence="3" id="KW-1185">Reference proteome</keyword>
<dbReference type="InterPro" id="IPR052196">
    <property type="entry name" value="Bact_Kbp"/>
</dbReference>
<dbReference type="PANTHER" id="PTHR34700:SF4">
    <property type="entry name" value="PHAGE-LIKE ELEMENT PBSX PROTEIN XKDP"/>
    <property type="match status" value="1"/>
</dbReference>
<feature type="domain" description="LysM" evidence="1">
    <location>
        <begin position="300"/>
        <end position="349"/>
    </location>
</feature>
<dbReference type="InterPro" id="IPR018392">
    <property type="entry name" value="LysM"/>
</dbReference>
<dbReference type="Proteomes" id="UP000193061">
    <property type="component" value="Unassembled WGS sequence"/>
</dbReference>
<accession>A0A1X7A0J7</accession>
<evidence type="ECO:0000313" key="2">
    <source>
        <dbReference type="EMBL" id="SLN67094.1"/>
    </source>
</evidence>
<dbReference type="Gene3D" id="3.10.350.10">
    <property type="entry name" value="LysM domain"/>
    <property type="match status" value="1"/>
</dbReference>
<dbReference type="PANTHER" id="PTHR34700">
    <property type="entry name" value="POTASSIUM BINDING PROTEIN KBP"/>
    <property type="match status" value="1"/>
</dbReference>
<evidence type="ECO:0000313" key="3">
    <source>
        <dbReference type="Proteomes" id="UP000193061"/>
    </source>
</evidence>
<dbReference type="PROSITE" id="PS51782">
    <property type="entry name" value="LYSM"/>
    <property type="match status" value="1"/>
</dbReference>
<protein>
    <submittedName>
        <fullName evidence="2">LysM domain/BON superfamily protein</fullName>
    </submittedName>
</protein>
<proteinExistence type="predicted"/>
<reference evidence="2 3" key="1">
    <citation type="submission" date="2017-03" db="EMBL/GenBank/DDBJ databases">
        <authorList>
            <person name="Afonso C.L."/>
            <person name="Miller P.J."/>
            <person name="Scott M.A."/>
            <person name="Spackman E."/>
            <person name="Goraichik I."/>
            <person name="Dimitrov K.M."/>
            <person name="Suarez D.L."/>
            <person name="Swayne D.E."/>
        </authorList>
    </citation>
    <scope>NUCLEOTIDE SEQUENCE [LARGE SCALE GENOMIC DNA]</scope>
    <source>
        <strain evidence="2 3">CECT 7450</strain>
    </source>
</reference>
<sequence>MAQKSGFPGGMVLGFAVAAAIALAVLSAVSFFSANDSIETAQDVEVLETAGSTEDVTAESAQAEAMDVVDDTGPVPEISTFLLNPDGQMLLAGRAPEGWEVSVLLDGEPIASFEPGAGGEFAEFLELDGSNETRVLSLAMTSPDSGEVVQSHDEVIITELADADITSRDDASINEKTVLLSNETGVTVLKAPSEEAPEVMANVALDAISYSDEGEVQLSGRASGEGFVRVYLDNAPLTLAPIEADGSWQSDLAEIDTGIYTLRVDELDAEGNVTSRVESPFKREEQAFITQTTSNGEKVRVITVQPGNTLWAISNAAYGDGYAYIRVFEANRDRIRNPDLIYPGQVFSVPE</sequence>
<dbReference type="InterPro" id="IPR036779">
    <property type="entry name" value="LysM_dom_sf"/>
</dbReference>
<name>A0A1X7A0J7_9RHOB</name>
<organism evidence="2 3">
    <name type="scientific">Roseovarius albus</name>
    <dbReference type="NCBI Taxonomy" id="1247867"/>
    <lineage>
        <taxon>Bacteria</taxon>
        <taxon>Pseudomonadati</taxon>
        <taxon>Pseudomonadota</taxon>
        <taxon>Alphaproteobacteria</taxon>
        <taxon>Rhodobacterales</taxon>
        <taxon>Roseobacteraceae</taxon>
        <taxon>Roseovarius</taxon>
    </lineage>
</organism>
<dbReference type="CDD" id="cd00118">
    <property type="entry name" value="LysM"/>
    <property type="match status" value="1"/>
</dbReference>